<dbReference type="Pfam" id="PF22645">
    <property type="entry name" value="GKRP_SIS_N"/>
    <property type="match status" value="1"/>
</dbReference>
<feature type="compositionally biased region" description="Polar residues" evidence="4">
    <location>
        <begin position="8"/>
        <end position="20"/>
    </location>
</feature>
<accession>A0ABW1RQ98</accession>
<dbReference type="PANTHER" id="PTHR10088">
    <property type="entry name" value="GLUCOKINASE REGULATORY PROTEIN"/>
    <property type="match status" value="1"/>
</dbReference>
<dbReference type="RefSeq" id="WP_137610866.1">
    <property type="nucleotide sequence ID" value="NZ_BJDF01000005.1"/>
</dbReference>
<feature type="active site" evidence="3">
    <location>
        <position position="117"/>
    </location>
</feature>
<dbReference type="PROSITE" id="PS51464">
    <property type="entry name" value="SIS"/>
    <property type="match status" value="1"/>
</dbReference>
<evidence type="ECO:0000256" key="4">
    <source>
        <dbReference type="SAM" id="MobiDB-lite"/>
    </source>
</evidence>
<dbReference type="InterPro" id="IPR005488">
    <property type="entry name" value="Etherase_MurQ"/>
</dbReference>
<evidence type="ECO:0000256" key="3">
    <source>
        <dbReference type="HAMAP-Rule" id="MF_00068"/>
    </source>
</evidence>
<comment type="pathway">
    <text evidence="3">Amino-sugar metabolism; N-acetylmuramate degradation.</text>
</comment>
<feature type="region of interest" description="Disordered" evidence="4">
    <location>
        <begin position="1"/>
        <end position="20"/>
    </location>
</feature>
<comment type="catalytic activity">
    <reaction evidence="3">
        <text>N-acetyl-D-muramate 6-phosphate + H2O = N-acetyl-D-glucosamine 6-phosphate + (R)-lactate</text>
        <dbReference type="Rhea" id="RHEA:26410"/>
        <dbReference type="ChEBI" id="CHEBI:15377"/>
        <dbReference type="ChEBI" id="CHEBI:16004"/>
        <dbReference type="ChEBI" id="CHEBI:57513"/>
        <dbReference type="ChEBI" id="CHEBI:58722"/>
        <dbReference type="EC" id="4.2.1.126"/>
    </reaction>
</comment>
<keyword evidence="1 3" id="KW-0456">Lyase</keyword>
<feature type="active site" description="Proton donor" evidence="3">
    <location>
        <position position="86"/>
    </location>
</feature>
<sequence length="302" mass="32385">MNVEDVTNLKTESRNPNTTNIGKMNGYEVAKLINSEDFAITKAIEKVTDAIGMAIEQAATNFQNNGRLIYIGAGTSGRLGALDAIELTPTYGVPATRAFGLLAGGEKAMYAAVEGAEDSKELAIEDLKNVNLNSNDVVISLSASGRTPYALSAIEYGNKIGSLTIAVICNPDSPMAKASDVAIAPVVGPEVVTGSTRMKAGSAQKMILNILSTGIMIKSGYVYENLMINVQPTNEKLVARSISIIEQILQVKEAVAREIFNDSHKNIAVGLIMFKLNLSYEDAMSLFEKNHRNIHKIVGMDN</sequence>
<evidence type="ECO:0000256" key="2">
    <source>
        <dbReference type="ARBA" id="ARBA00023277"/>
    </source>
</evidence>
<dbReference type="SUPFAM" id="SSF53697">
    <property type="entry name" value="SIS domain"/>
    <property type="match status" value="1"/>
</dbReference>
<dbReference type="NCBIfam" id="TIGR00274">
    <property type="entry name" value="N-acetylmuramic acid 6-phosphate etherase"/>
    <property type="match status" value="1"/>
</dbReference>
<dbReference type="NCBIfam" id="NF003915">
    <property type="entry name" value="PRK05441.1"/>
    <property type="match status" value="1"/>
</dbReference>
<dbReference type="PROSITE" id="PS01272">
    <property type="entry name" value="GCKR"/>
    <property type="match status" value="1"/>
</dbReference>
<keyword evidence="7" id="KW-1185">Reference proteome</keyword>
<comment type="miscellaneous">
    <text evidence="3">A lyase-type mechanism (elimination/hydration) is suggested for the cleavage of the lactyl ether bond of MurNAc 6-phosphate, with the formation of an alpha,beta-unsaturated aldehyde intermediate with (E)-stereochemistry, followed by the syn addition of water to give product.</text>
</comment>
<dbReference type="InterPro" id="IPR001347">
    <property type="entry name" value="SIS_dom"/>
</dbReference>
<dbReference type="Gene3D" id="3.40.50.10490">
    <property type="entry name" value="Glucose-6-phosphate isomerase like protein, domain 1"/>
    <property type="match status" value="1"/>
</dbReference>
<dbReference type="Proteomes" id="UP001596288">
    <property type="component" value="Unassembled WGS sequence"/>
</dbReference>
<evidence type="ECO:0000259" key="5">
    <source>
        <dbReference type="PROSITE" id="PS51464"/>
    </source>
</evidence>
<proteinExistence type="inferred from homology"/>
<dbReference type="InterPro" id="IPR040190">
    <property type="entry name" value="MURQ/GCKR"/>
</dbReference>
<evidence type="ECO:0000313" key="6">
    <source>
        <dbReference type="EMBL" id="MFC6177603.1"/>
    </source>
</evidence>
<evidence type="ECO:0000313" key="7">
    <source>
        <dbReference type="Proteomes" id="UP001596288"/>
    </source>
</evidence>
<dbReference type="Gene3D" id="1.10.8.1080">
    <property type="match status" value="1"/>
</dbReference>
<organism evidence="6 7">
    <name type="scientific">Companilactobacillus huachuanensis</name>
    <dbReference type="NCBI Taxonomy" id="2559914"/>
    <lineage>
        <taxon>Bacteria</taxon>
        <taxon>Bacillati</taxon>
        <taxon>Bacillota</taxon>
        <taxon>Bacilli</taxon>
        <taxon>Lactobacillales</taxon>
        <taxon>Lactobacillaceae</taxon>
        <taxon>Companilactobacillus</taxon>
    </lineage>
</organism>
<gene>
    <name evidence="3 6" type="primary">murQ</name>
    <name evidence="6" type="ORF">ACFQAV_12360</name>
</gene>
<comment type="caution">
    <text evidence="6">The sequence shown here is derived from an EMBL/GenBank/DDBJ whole genome shotgun (WGS) entry which is preliminary data.</text>
</comment>
<comment type="subunit">
    <text evidence="3">Homodimer.</text>
</comment>
<dbReference type="GO" id="GO:0016829">
    <property type="term" value="F:lyase activity"/>
    <property type="evidence" value="ECO:0007669"/>
    <property type="project" value="UniProtKB-KW"/>
</dbReference>
<dbReference type="PANTHER" id="PTHR10088:SF4">
    <property type="entry name" value="GLUCOKINASE REGULATORY PROTEIN"/>
    <property type="match status" value="1"/>
</dbReference>
<feature type="domain" description="SIS" evidence="5">
    <location>
        <begin position="58"/>
        <end position="221"/>
    </location>
</feature>
<dbReference type="NCBIfam" id="NF009222">
    <property type="entry name" value="PRK12570.1"/>
    <property type="match status" value="1"/>
</dbReference>
<keyword evidence="2 3" id="KW-0119">Carbohydrate metabolism</keyword>
<protein>
    <recommendedName>
        <fullName evidence="3">N-acetylmuramic acid 6-phosphate etherase</fullName>
        <shortName evidence="3">MurNAc-6-P etherase</shortName>
        <ecNumber evidence="3">4.2.1.126</ecNumber>
    </recommendedName>
    <alternativeName>
        <fullName evidence="3">N-acetylmuramic acid 6-phosphate hydrolase</fullName>
    </alternativeName>
    <alternativeName>
        <fullName evidence="3">N-acetylmuramic acid 6-phosphate lyase</fullName>
    </alternativeName>
</protein>
<dbReference type="InterPro" id="IPR046348">
    <property type="entry name" value="SIS_dom_sf"/>
</dbReference>
<dbReference type="EC" id="4.2.1.126" evidence="3"/>
<comment type="similarity">
    <text evidence="3">Belongs to the GCKR-like family. MurNAc-6-P etherase subfamily.</text>
</comment>
<comment type="function">
    <text evidence="3">Specifically catalyzes the cleavage of the D-lactyl ether substituent of MurNAc 6-phosphate, producing GlcNAc 6-phosphate and D-lactate.</text>
</comment>
<dbReference type="HAMAP" id="MF_00068">
    <property type="entry name" value="MurQ"/>
    <property type="match status" value="1"/>
</dbReference>
<dbReference type="InterPro" id="IPR005486">
    <property type="entry name" value="Glucokinase_regulatory_CS"/>
</dbReference>
<reference evidence="7" key="1">
    <citation type="journal article" date="2019" name="Int. J. Syst. Evol. Microbiol.">
        <title>The Global Catalogue of Microorganisms (GCM) 10K type strain sequencing project: providing services to taxonomists for standard genome sequencing and annotation.</title>
        <authorList>
            <consortium name="The Broad Institute Genomics Platform"/>
            <consortium name="The Broad Institute Genome Sequencing Center for Infectious Disease"/>
            <person name="Wu L."/>
            <person name="Ma J."/>
        </authorList>
    </citation>
    <scope>NUCLEOTIDE SEQUENCE [LARGE SCALE GENOMIC DNA]</scope>
    <source>
        <strain evidence="7">CCM 8927</strain>
    </source>
</reference>
<evidence type="ECO:0000256" key="1">
    <source>
        <dbReference type="ARBA" id="ARBA00023239"/>
    </source>
</evidence>
<dbReference type="CDD" id="cd05007">
    <property type="entry name" value="SIS_Etherase"/>
    <property type="match status" value="1"/>
</dbReference>
<name>A0ABW1RQ98_9LACO</name>
<dbReference type="EMBL" id="JBHSSF010000039">
    <property type="protein sequence ID" value="MFC6177603.1"/>
    <property type="molecule type" value="Genomic_DNA"/>
</dbReference>